<dbReference type="Gene3D" id="1.20.1110.10">
    <property type="entry name" value="Calcium-transporting ATPase, transmembrane domain"/>
    <property type="match status" value="1"/>
</dbReference>
<dbReference type="SUPFAM" id="SSF81665">
    <property type="entry name" value="Calcium ATPase, transmembrane domain M"/>
    <property type="match status" value="1"/>
</dbReference>
<keyword evidence="1" id="KW-0812">Transmembrane</keyword>
<dbReference type="Gene3D" id="2.70.150.10">
    <property type="entry name" value="Calcium-transporting ATPase, cytoplasmic transduction domain A"/>
    <property type="match status" value="1"/>
</dbReference>
<keyword evidence="4" id="KW-1185">Reference proteome</keyword>
<dbReference type="SMART" id="SM00831">
    <property type="entry name" value="Cation_ATPase_N"/>
    <property type="match status" value="1"/>
</dbReference>
<evidence type="ECO:0000313" key="4">
    <source>
        <dbReference type="Proteomes" id="UP000199529"/>
    </source>
</evidence>
<evidence type="ECO:0000313" key="3">
    <source>
        <dbReference type="EMBL" id="SDZ17390.1"/>
    </source>
</evidence>
<proteinExistence type="predicted"/>
<accession>A0A1H3QVM5</accession>
<name>A0A1H3QVM5_9PSEU</name>
<dbReference type="AlphaFoldDB" id="A0A1H3QVM5"/>
<reference evidence="4" key="1">
    <citation type="submission" date="2016-10" db="EMBL/GenBank/DDBJ databases">
        <authorList>
            <person name="Varghese N."/>
            <person name="Submissions S."/>
        </authorList>
    </citation>
    <scope>NUCLEOTIDE SEQUENCE [LARGE SCALE GENOMIC DNA]</scope>
    <source>
        <strain evidence="4">CGMCC 4.3530</strain>
    </source>
</reference>
<protein>
    <submittedName>
        <fullName evidence="3">Cation-transporting ATPase F</fullName>
    </submittedName>
</protein>
<organism evidence="3 4">
    <name type="scientific">Saccharopolyspora shandongensis</name>
    <dbReference type="NCBI Taxonomy" id="418495"/>
    <lineage>
        <taxon>Bacteria</taxon>
        <taxon>Bacillati</taxon>
        <taxon>Actinomycetota</taxon>
        <taxon>Actinomycetes</taxon>
        <taxon>Pseudonocardiales</taxon>
        <taxon>Pseudonocardiaceae</taxon>
        <taxon>Saccharopolyspora</taxon>
    </lineage>
</organism>
<feature type="transmembrane region" description="Helical" evidence="1">
    <location>
        <begin position="29"/>
        <end position="62"/>
    </location>
</feature>
<dbReference type="InterPro" id="IPR004014">
    <property type="entry name" value="ATPase_P-typ_cation-transptr_N"/>
</dbReference>
<evidence type="ECO:0000259" key="2">
    <source>
        <dbReference type="SMART" id="SM00831"/>
    </source>
</evidence>
<dbReference type="STRING" id="418495.SAMN05216215_10507"/>
<evidence type="ECO:0000256" key="1">
    <source>
        <dbReference type="SAM" id="Phobius"/>
    </source>
</evidence>
<feature type="domain" description="Cation-transporting P-type ATPase N-terminal" evidence="2">
    <location>
        <begin position="2"/>
        <end position="45"/>
    </location>
</feature>
<sequence length="65" mass="6851">MERYGPNVLPRAGSAGPFIRLLRQLNHPLIYVLLVAGAGALAFGEAVDASVIFGVVLVNMLVGFV</sequence>
<dbReference type="Proteomes" id="UP000199529">
    <property type="component" value="Unassembled WGS sequence"/>
</dbReference>
<keyword evidence="1" id="KW-0472">Membrane</keyword>
<dbReference type="Pfam" id="PF00690">
    <property type="entry name" value="Cation_ATPase_N"/>
    <property type="match status" value="1"/>
</dbReference>
<dbReference type="EMBL" id="FNOK01000050">
    <property type="protein sequence ID" value="SDZ17390.1"/>
    <property type="molecule type" value="Genomic_DNA"/>
</dbReference>
<dbReference type="InterPro" id="IPR023298">
    <property type="entry name" value="ATPase_P-typ_TM_dom_sf"/>
</dbReference>
<gene>
    <name evidence="3" type="ORF">SAMN05216215_10507</name>
</gene>
<keyword evidence="1" id="KW-1133">Transmembrane helix</keyword>